<dbReference type="Proteomes" id="UP000800094">
    <property type="component" value="Unassembled WGS sequence"/>
</dbReference>
<sequence length="349" mass="37479">MTKLFITGATGYVGGDALYAIANAYPDLDIIALVRNSDKGAKVAAQFPKIKLVFGDLSSTDLLTSEASKADIVLHLADSDNVDAAKAIVAGLLQKQTPGYFIHISGTGIVGTPDFMRKTFGVKDEKTYDDWDSIDEVTSLPDDYLHRNVDKVVLEASKDNPGKIITAIVCPPTIYGPSRTTGNNRSIQAFWMAEAVLNRGKGFQVGEGKNLWTQIHVQDLSNVFLALVTAALQGDASKATWNDKGYYFVDNGPEFAWGDVAKAIAKAAADKKLIKSADIDSLDGDEVTKLHPFGPFLWGTNARAKAIRAGKLLGWAPKQKGLLDFVPEIVDQEAKALGLVKGHAEKAAA</sequence>
<dbReference type="GO" id="GO:0004029">
    <property type="term" value="F:aldehyde dehydrogenase (NAD+) activity"/>
    <property type="evidence" value="ECO:0007669"/>
    <property type="project" value="TreeGrafter"/>
</dbReference>
<evidence type="ECO:0000313" key="3">
    <source>
        <dbReference type="Proteomes" id="UP000800094"/>
    </source>
</evidence>
<accession>A0A6A6IUK8</accession>
<protein>
    <submittedName>
        <fullName evidence="2">NAD(P)-binding protein</fullName>
    </submittedName>
</protein>
<reference evidence="2" key="1">
    <citation type="journal article" date="2020" name="Stud. Mycol.">
        <title>101 Dothideomycetes genomes: a test case for predicting lifestyles and emergence of pathogens.</title>
        <authorList>
            <person name="Haridas S."/>
            <person name="Albert R."/>
            <person name="Binder M."/>
            <person name="Bloem J."/>
            <person name="Labutti K."/>
            <person name="Salamov A."/>
            <person name="Andreopoulos B."/>
            <person name="Baker S."/>
            <person name="Barry K."/>
            <person name="Bills G."/>
            <person name="Bluhm B."/>
            <person name="Cannon C."/>
            <person name="Castanera R."/>
            <person name="Culley D."/>
            <person name="Daum C."/>
            <person name="Ezra D."/>
            <person name="Gonzalez J."/>
            <person name="Henrissat B."/>
            <person name="Kuo A."/>
            <person name="Liang C."/>
            <person name="Lipzen A."/>
            <person name="Lutzoni F."/>
            <person name="Magnuson J."/>
            <person name="Mondo S."/>
            <person name="Nolan M."/>
            <person name="Ohm R."/>
            <person name="Pangilinan J."/>
            <person name="Park H.-J."/>
            <person name="Ramirez L."/>
            <person name="Alfaro M."/>
            <person name="Sun H."/>
            <person name="Tritt A."/>
            <person name="Yoshinaga Y."/>
            <person name="Zwiers L.-H."/>
            <person name="Turgeon B."/>
            <person name="Goodwin S."/>
            <person name="Spatafora J."/>
            <person name="Crous P."/>
            <person name="Grigoriev I."/>
        </authorList>
    </citation>
    <scope>NUCLEOTIDE SEQUENCE</scope>
    <source>
        <strain evidence="2">CBS 122368</strain>
    </source>
</reference>
<organism evidence="2 3">
    <name type="scientific">Trematosphaeria pertusa</name>
    <dbReference type="NCBI Taxonomy" id="390896"/>
    <lineage>
        <taxon>Eukaryota</taxon>
        <taxon>Fungi</taxon>
        <taxon>Dikarya</taxon>
        <taxon>Ascomycota</taxon>
        <taxon>Pezizomycotina</taxon>
        <taxon>Dothideomycetes</taxon>
        <taxon>Pleosporomycetidae</taxon>
        <taxon>Pleosporales</taxon>
        <taxon>Massarineae</taxon>
        <taxon>Trematosphaeriaceae</taxon>
        <taxon>Trematosphaeria</taxon>
    </lineage>
</organism>
<dbReference type="RefSeq" id="XP_033689103.1">
    <property type="nucleotide sequence ID" value="XM_033831938.1"/>
</dbReference>
<dbReference type="SUPFAM" id="SSF51735">
    <property type="entry name" value="NAD(P)-binding Rossmann-fold domains"/>
    <property type="match status" value="1"/>
</dbReference>
<dbReference type="EMBL" id="ML987191">
    <property type="protein sequence ID" value="KAF2254099.1"/>
    <property type="molecule type" value="Genomic_DNA"/>
</dbReference>
<name>A0A6A6IUK8_9PLEO</name>
<proteinExistence type="predicted"/>
<dbReference type="InterPro" id="IPR051783">
    <property type="entry name" value="NAD(P)-dependent_oxidoreduct"/>
</dbReference>
<dbReference type="AlphaFoldDB" id="A0A6A6IUK8"/>
<dbReference type="InterPro" id="IPR001509">
    <property type="entry name" value="Epimerase_deHydtase"/>
</dbReference>
<dbReference type="Gene3D" id="3.40.50.720">
    <property type="entry name" value="NAD(P)-binding Rossmann-like Domain"/>
    <property type="match status" value="1"/>
</dbReference>
<dbReference type="OrthoDB" id="2130169at2759"/>
<evidence type="ECO:0000259" key="1">
    <source>
        <dbReference type="Pfam" id="PF01370"/>
    </source>
</evidence>
<dbReference type="GO" id="GO:0005737">
    <property type="term" value="C:cytoplasm"/>
    <property type="evidence" value="ECO:0007669"/>
    <property type="project" value="TreeGrafter"/>
</dbReference>
<evidence type="ECO:0000313" key="2">
    <source>
        <dbReference type="EMBL" id="KAF2254099.1"/>
    </source>
</evidence>
<dbReference type="Pfam" id="PF01370">
    <property type="entry name" value="Epimerase"/>
    <property type="match status" value="1"/>
</dbReference>
<keyword evidence="3" id="KW-1185">Reference proteome</keyword>
<dbReference type="PANTHER" id="PTHR48079:SF7">
    <property type="entry name" value="NAD(P)-BINDING DOMAIN-CONTAINING PROTEIN-RELATED"/>
    <property type="match status" value="1"/>
</dbReference>
<feature type="domain" description="NAD-dependent epimerase/dehydratase" evidence="1">
    <location>
        <begin position="5"/>
        <end position="235"/>
    </location>
</feature>
<dbReference type="PANTHER" id="PTHR48079">
    <property type="entry name" value="PROTEIN YEEZ"/>
    <property type="match status" value="1"/>
</dbReference>
<dbReference type="InterPro" id="IPR036291">
    <property type="entry name" value="NAD(P)-bd_dom_sf"/>
</dbReference>
<gene>
    <name evidence="2" type="ORF">BU26DRAFT_548408</name>
</gene>
<dbReference type="GeneID" id="54585268"/>